<evidence type="ECO:0000256" key="1">
    <source>
        <dbReference type="SAM" id="MobiDB-lite"/>
    </source>
</evidence>
<feature type="compositionally biased region" description="Low complexity" evidence="1">
    <location>
        <begin position="129"/>
        <end position="149"/>
    </location>
</feature>
<evidence type="ECO:0000313" key="2">
    <source>
        <dbReference type="Proteomes" id="UP000887565"/>
    </source>
</evidence>
<dbReference type="AlphaFoldDB" id="A0A915KIR5"/>
<protein>
    <submittedName>
        <fullName evidence="3">Uncharacterized protein</fullName>
    </submittedName>
</protein>
<dbReference type="WBParaSite" id="nRc.2.0.1.t38725-RA">
    <property type="protein sequence ID" value="nRc.2.0.1.t38725-RA"/>
    <property type="gene ID" value="nRc.2.0.1.g38725"/>
</dbReference>
<dbReference type="Proteomes" id="UP000887565">
    <property type="component" value="Unplaced"/>
</dbReference>
<reference evidence="3" key="1">
    <citation type="submission" date="2022-11" db="UniProtKB">
        <authorList>
            <consortium name="WormBaseParasite"/>
        </authorList>
    </citation>
    <scope>IDENTIFICATION</scope>
</reference>
<keyword evidence="2" id="KW-1185">Reference proteome</keyword>
<feature type="region of interest" description="Disordered" evidence="1">
    <location>
        <begin position="107"/>
        <end position="150"/>
    </location>
</feature>
<name>A0A915KIR5_ROMCU</name>
<sequence length="297" mass="33802">MAKKSEESCDWMACATDVSLPYEPQAVNWNKIAKGLSSHKTTTSSKEAKATCKRRRNRKKTAPVQRSKTTTSTVSRTLAKVEEIWMSLVFDEDEEDKYLDEEEDVIVVEPKTQPTTGTAASPLKPTPKSGEASARSSSSRSSRSSSSESSIRERSRWANIVVAIVTKEVFTRVRYMGGNFIYDEDMNDVKKLKNTNQLVEASKNLTAEDLMILSRDQGKLFDRLMVENTKQSLFLTQPTKEEVRLWNGKNEARKPKNPEMQKLDFQDTTVEFKQFCLECCPRHPSDYPYYKIVPNNG</sequence>
<feature type="region of interest" description="Disordered" evidence="1">
    <location>
        <begin position="35"/>
        <end position="73"/>
    </location>
</feature>
<proteinExistence type="predicted"/>
<accession>A0A915KIR5</accession>
<organism evidence="2 3">
    <name type="scientific">Romanomermis culicivorax</name>
    <name type="common">Nematode worm</name>
    <dbReference type="NCBI Taxonomy" id="13658"/>
    <lineage>
        <taxon>Eukaryota</taxon>
        <taxon>Metazoa</taxon>
        <taxon>Ecdysozoa</taxon>
        <taxon>Nematoda</taxon>
        <taxon>Enoplea</taxon>
        <taxon>Dorylaimia</taxon>
        <taxon>Mermithida</taxon>
        <taxon>Mermithoidea</taxon>
        <taxon>Mermithidae</taxon>
        <taxon>Romanomermis</taxon>
    </lineage>
</organism>
<evidence type="ECO:0000313" key="3">
    <source>
        <dbReference type="WBParaSite" id="nRc.2.0.1.t38725-RA"/>
    </source>
</evidence>
<feature type="compositionally biased region" description="Basic residues" evidence="1">
    <location>
        <begin position="51"/>
        <end position="61"/>
    </location>
</feature>